<evidence type="ECO:0000256" key="1">
    <source>
        <dbReference type="SAM" id="MobiDB-lite"/>
    </source>
</evidence>
<keyword evidence="2" id="KW-0812">Transmembrane</keyword>
<accession>A0A1I1VGZ5</accession>
<dbReference type="AlphaFoldDB" id="A0A1I1VGZ5"/>
<dbReference type="Proteomes" id="UP000198611">
    <property type="component" value="Unassembled WGS sequence"/>
</dbReference>
<dbReference type="PANTHER" id="PTHR35335:SF1">
    <property type="entry name" value="UPF0716 PROTEIN FXSA"/>
    <property type="match status" value="1"/>
</dbReference>
<dbReference type="RefSeq" id="WP_093429002.1">
    <property type="nucleotide sequence ID" value="NZ_FOMJ01000009.1"/>
</dbReference>
<feature type="compositionally biased region" description="Gly residues" evidence="1">
    <location>
        <begin position="125"/>
        <end position="134"/>
    </location>
</feature>
<dbReference type="InterPro" id="IPR007313">
    <property type="entry name" value="FxsA"/>
</dbReference>
<dbReference type="PANTHER" id="PTHR35335">
    <property type="entry name" value="UPF0716 PROTEIN FXSA"/>
    <property type="match status" value="1"/>
</dbReference>
<dbReference type="NCBIfam" id="NF008528">
    <property type="entry name" value="PRK11463.1-2"/>
    <property type="match status" value="1"/>
</dbReference>
<protein>
    <submittedName>
        <fullName evidence="3">UPF0716 protein FxsA</fullName>
    </submittedName>
</protein>
<feature type="transmembrane region" description="Helical" evidence="2">
    <location>
        <begin position="70"/>
        <end position="93"/>
    </location>
</feature>
<evidence type="ECO:0000256" key="2">
    <source>
        <dbReference type="SAM" id="Phobius"/>
    </source>
</evidence>
<dbReference type="OrthoDB" id="9792788at2"/>
<evidence type="ECO:0000313" key="3">
    <source>
        <dbReference type="EMBL" id="SFD82362.1"/>
    </source>
</evidence>
<gene>
    <name evidence="3" type="ORF">SAMN05660831_02391</name>
</gene>
<evidence type="ECO:0000313" key="4">
    <source>
        <dbReference type="Proteomes" id="UP000198611"/>
    </source>
</evidence>
<name>A0A1I1VGZ5_9GAMM</name>
<reference evidence="3 4" key="1">
    <citation type="submission" date="2016-10" db="EMBL/GenBank/DDBJ databases">
        <authorList>
            <person name="de Groot N.N."/>
        </authorList>
    </citation>
    <scope>NUCLEOTIDE SEQUENCE [LARGE SCALE GENOMIC DNA]</scope>
    <source>
        <strain evidence="3 4">HL3</strain>
    </source>
</reference>
<dbReference type="EMBL" id="FOMJ01000009">
    <property type="protein sequence ID" value="SFD82362.1"/>
    <property type="molecule type" value="Genomic_DNA"/>
</dbReference>
<dbReference type="STRING" id="1123397.SAMN05660831_02391"/>
<dbReference type="Pfam" id="PF04186">
    <property type="entry name" value="FxsA"/>
    <property type="match status" value="1"/>
</dbReference>
<keyword evidence="2" id="KW-1133">Transmembrane helix</keyword>
<sequence length="154" mass="16309">MPPLLILLALFVGAPLVELYILIKVGEVIGAGITVLAVIGTAVLGAWLIRAQGLSTQTRLRQRLAMGEMPAMEVLEGAALLVAGMVLLTPGFVTDTLGFLLLIPPLRRALIRAAARRAVVVRGGDPNGGPGGGPRTFEGQAWPDEDDEPRFPRR</sequence>
<organism evidence="3 4">
    <name type="scientific">Thiohalospira halophila DSM 15071</name>
    <dbReference type="NCBI Taxonomy" id="1123397"/>
    <lineage>
        <taxon>Bacteria</taxon>
        <taxon>Pseudomonadati</taxon>
        <taxon>Pseudomonadota</taxon>
        <taxon>Gammaproteobacteria</taxon>
        <taxon>Thiohalospirales</taxon>
        <taxon>Thiohalospiraceae</taxon>
        <taxon>Thiohalospira</taxon>
    </lineage>
</organism>
<keyword evidence="2" id="KW-0472">Membrane</keyword>
<dbReference type="GO" id="GO:0016020">
    <property type="term" value="C:membrane"/>
    <property type="evidence" value="ECO:0007669"/>
    <property type="project" value="InterPro"/>
</dbReference>
<feature type="region of interest" description="Disordered" evidence="1">
    <location>
        <begin position="122"/>
        <end position="154"/>
    </location>
</feature>
<feature type="transmembrane region" description="Helical" evidence="2">
    <location>
        <begin position="29"/>
        <end position="49"/>
    </location>
</feature>
<proteinExistence type="predicted"/>
<keyword evidence="4" id="KW-1185">Reference proteome</keyword>